<sequence length="160" mass="18050">MKTYAKFDDGHPDGFWREDLFPVRPDGARHPDIPADAVEITEAQWRDFVDHPGRRIWQDGAVVAYDPPPPPLTESDYSRAVQAHLDAKARERRYDSIQAAVTYRGDPNAQFAAEAEALIAWRSAVWTYATAQLAAVEAGEREQPTVEAFLAELPVFEWPD</sequence>
<dbReference type="AlphaFoldDB" id="A0A1T4SS24"/>
<evidence type="ECO:0000313" key="1">
    <source>
        <dbReference type="EMBL" id="SKA30956.1"/>
    </source>
</evidence>
<dbReference type="EMBL" id="FUXL01000013">
    <property type="protein sequence ID" value="SKA30956.1"/>
    <property type="molecule type" value="Genomic_DNA"/>
</dbReference>
<evidence type="ECO:0000313" key="2">
    <source>
        <dbReference type="Proteomes" id="UP000190135"/>
    </source>
</evidence>
<name>A0A1T4SS24_9HYPH</name>
<keyword evidence="2" id="KW-1185">Reference proteome</keyword>
<organism evidence="1 2">
    <name type="scientific">Consotaella salsifontis</name>
    <dbReference type="NCBI Taxonomy" id="1365950"/>
    <lineage>
        <taxon>Bacteria</taxon>
        <taxon>Pseudomonadati</taxon>
        <taxon>Pseudomonadota</taxon>
        <taxon>Alphaproteobacteria</taxon>
        <taxon>Hyphomicrobiales</taxon>
        <taxon>Aurantimonadaceae</taxon>
        <taxon>Consotaella</taxon>
    </lineage>
</organism>
<dbReference type="STRING" id="1365950.SAMN05428963_11390"/>
<reference evidence="2" key="1">
    <citation type="submission" date="2017-02" db="EMBL/GenBank/DDBJ databases">
        <authorList>
            <person name="Varghese N."/>
            <person name="Submissions S."/>
        </authorList>
    </citation>
    <scope>NUCLEOTIDE SEQUENCE [LARGE SCALE GENOMIC DNA]</scope>
    <source>
        <strain evidence="2">USBA 369</strain>
    </source>
</reference>
<proteinExistence type="predicted"/>
<accession>A0A1T4SS24</accession>
<protein>
    <submittedName>
        <fullName evidence="1">Uncharacterized protein</fullName>
    </submittedName>
</protein>
<dbReference type="Proteomes" id="UP000190135">
    <property type="component" value="Unassembled WGS sequence"/>
</dbReference>
<gene>
    <name evidence="1" type="ORF">SAMN05428963_11390</name>
</gene>